<accession>A0AA48KBV4</accession>
<name>A0AA48KBV4_9BACT</name>
<dbReference type="Gene3D" id="2.180.10.10">
    <property type="entry name" value="RHS repeat-associated core"/>
    <property type="match status" value="1"/>
</dbReference>
<evidence type="ECO:0000313" key="6">
    <source>
        <dbReference type="EMBL" id="BDU75470.1"/>
    </source>
</evidence>
<evidence type="ECO:0000256" key="3">
    <source>
        <dbReference type="ARBA" id="ARBA00022801"/>
    </source>
</evidence>
<protein>
    <recommendedName>
        <fullName evidence="2">N-acetylmuramoyl-L-alanine amidase</fullName>
        <ecNumber evidence="2">3.5.1.28</ecNumber>
    </recommendedName>
</protein>
<evidence type="ECO:0000256" key="1">
    <source>
        <dbReference type="ARBA" id="ARBA00001561"/>
    </source>
</evidence>
<feature type="compositionally biased region" description="Basic and acidic residues" evidence="4">
    <location>
        <begin position="91"/>
        <end position="101"/>
    </location>
</feature>
<evidence type="ECO:0000256" key="2">
    <source>
        <dbReference type="ARBA" id="ARBA00011901"/>
    </source>
</evidence>
<keyword evidence="3" id="KW-0378">Hydrolase</keyword>
<dbReference type="PANTHER" id="PTHR30404">
    <property type="entry name" value="N-ACETYLMURAMOYL-L-ALANINE AMIDASE"/>
    <property type="match status" value="1"/>
</dbReference>
<dbReference type="Gene3D" id="3.40.630.40">
    <property type="entry name" value="Zn-dependent exopeptidases"/>
    <property type="match status" value="1"/>
</dbReference>
<dbReference type="Proteomes" id="UP001228113">
    <property type="component" value="Chromosome"/>
</dbReference>
<comment type="catalytic activity">
    <reaction evidence="1">
        <text>Hydrolyzes the link between N-acetylmuramoyl residues and L-amino acid residues in certain cell-wall glycopeptides.</text>
        <dbReference type="EC" id="3.5.1.28"/>
    </reaction>
</comment>
<dbReference type="GO" id="GO:0008745">
    <property type="term" value="F:N-acetylmuramoyl-L-alanine amidase activity"/>
    <property type="evidence" value="ECO:0007669"/>
    <property type="project" value="UniProtKB-EC"/>
</dbReference>
<feature type="domain" description="MurNAc-LAA" evidence="5">
    <location>
        <begin position="156"/>
        <end position="258"/>
    </location>
</feature>
<reference evidence="6" key="1">
    <citation type="journal article" date="2023" name="Int. J. Syst. Evol. Microbiol.">
        <title>Mesoterricola silvestris gen. nov., sp. nov., Mesoterricola sediminis sp. nov., Geothrix oryzae sp. nov., Geothrix edaphica sp. nov., Geothrix rubra sp. nov., and Geothrix limicola sp. nov., six novel members of Acidobacteriota isolated from soils.</title>
        <authorList>
            <person name="Itoh H."/>
            <person name="Sugisawa Y."/>
            <person name="Mise K."/>
            <person name="Xu Z."/>
            <person name="Kuniyasu M."/>
            <person name="Ushijima N."/>
            <person name="Kawano K."/>
            <person name="Kobayashi E."/>
            <person name="Shiratori Y."/>
            <person name="Masuda Y."/>
            <person name="Senoo K."/>
        </authorList>
    </citation>
    <scope>NUCLEOTIDE SEQUENCE</scope>
    <source>
        <strain evidence="6">W786</strain>
    </source>
</reference>
<dbReference type="SMART" id="SM00646">
    <property type="entry name" value="Ami_3"/>
    <property type="match status" value="1"/>
</dbReference>
<keyword evidence="7" id="KW-1185">Reference proteome</keyword>
<feature type="region of interest" description="Disordered" evidence="4">
    <location>
        <begin position="65"/>
        <end position="107"/>
    </location>
</feature>
<dbReference type="Pfam" id="PF01520">
    <property type="entry name" value="Amidase_3"/>
    <property type="match status" value="1"/>
</dbReference>
<dbReference type="EMBL" id="AP027081">
    <property type="protein sequence ID" value="BDU75470.1"/>
    <property type="molecule type" value="Genomic_DNA"/>
</dbReference>
<dbReference type="InterPro" id="IPR022385">
    <property type="entry name" value="Rhs_assc_core"/>
</dbReference>
<dbReference type="InterPro" id="IPR002508">
    <property type="entry name" value="MurNAc-LAA_cat"/>
</dbReference>
<dbReference type="EC" id="3.5.1.28" evidence="2"/>
<dbReference type="GO" id="GO:0009253">
    <property type="term" value="P:peptidoglycan catabolic process"/>
    <property type="evidence" value="ECO:0007669"/>
    <property type="project" value="InterPro"/>
</dbReference>
<dbReference type="GO" id="GO:0030288">
    <property type="term" value="C:outer membrane-bounded periplasmic space"/>
    <property type="evidence" value="ECO:0007669"/>
    <property type="project" value="TreeGrafter"/>
</dbReference>
<dbReference type="InterPro" id="IPR050695">
    <property type="entry name" value="N-acetylmuramoyl_amidase_3"/>
</dbReference>
<proteinExistence type="predicted"/>
<dbReference type="NCBIfam" id="TIGR03696">
    <property type="entry name" value="Rhs_assc_core"/>
    <property type="match status" value="1"/>
</dbReference>
<dbReference type="PANTHER" id="PTHR30404:SF0">
    <property type="entry name" value="N-ACETYLMURAMOYL-L-ALANINE AMIDASE AMIC"/>
    <property type="match status" value="1"/>
</dbReference>
<evidence type="ECO:0000313" key="7">
    <source>
        <dbReference type="Proteomes" id="UP001228113"/>
    </source>
</evidence>
<dbReference type="KEGG" id="msea:METESE_04280"/>
<sequence length="264" mass="28222">MQARFYLPMYGRFANPDPARDQHFKDTQSWNIYSYVRNNPVMMIDPSGLLALSAEEKKQFLMTGSTGRPFGGKRGHSASTSQTGTIAIDPGHGDHNNKNKQVDPGAVNGKDYEKDFALNIANSTYSILKDKGYDVLMTRTGDVQDAGTQLQWRIDTATGASIFVSIHINSSESAGANGFSVCYKDGDAASKALAQSILASNTQLVGRGLSARSDLYVLNAFKGTAVLVEAGFISNARDLSVLRNGAVAIGRDIAAGIIGYLGGK</sequence>
<gene>
    <name evidence="6" type="ORF">METESE_04280</name>
</gene>
<dbReference type="CDD" id="cd02696">
    <property type="entry name" value="MurNAc-LAA"/>
    <property type="match status" value="1"/>
</dbReference>
<dbReference type="SUPFAM" id="SSF53187">
    <property type="entry name" value="Zn-dependent exopeptidases"/>
    <property type="match status" value="1"/>
</dbReference>
<evidence type="ECO:0000256" key="4">
    <source>
        <dbReference type="SAM" id="MobiDB-lite"/>
    </source>
</evidence>
<evidence type="ECO:0000259" key="5">
    <source>
        <dbReference type="SMART" id="SM00646"/>
    </source>
</evidence>
<dbReference type="AlphaFoldDB" id="A0AA48KBV4"/>
<organism evidence="6 7">
    <name type="scientific">Mesoterricola sediminis</name>
    <dbReference type="NCBI Taxonomy" id="2927980"/>
    <lineage>
        <taxon>Bacteria</taxon>
        <taxon>Pseudomonadati</taxon>
        <taxon>Acidobacteriota</taxon>
        <taxon>Holophagae</taxon>
        <taxon>Holophagales</taxon>
        <taxon>Holophagaceae</taxon>
        <taxon>Mesoterricola</taxon>
    </lineage>
</organism>